<dbReference type="PANTHER" id="PTHR12001:SF69">
    <property type="entry name" value="ALL TRANS-POLYPRENYL-DIPHOSPHATE SYNTHASE PDSS1"/>
    <property type="match status" value="1"/>
</dbReference>
<sequence length="248" mass="27919">MVKLEPIKQIMTDWEKHNLSTELESLLGELPENIVDFLKEQSFSDGQMGEDEIEIDINTLSHETLYKLHKLLDNYLLKKQKNQAKAESYDIELLNESGFSNSSMQPCKVSTKGATIFSGADCSQMYEYGKNLGISFQVVDDILDFTQSAEQLGKPASSDLAKGNLTAPVIFALEKEPKLRDIIEFEFCETGSLDEAIELVKQCGGIQRAQEFAKEKADIAIKSLQCLPQSDFRLGLEDMVMFNLERID</sequence>
<comment type="cofactor">
    <cofactor evidence="1">
        <name>Mg(2+)</name>
        <dbReference type="ChEBI" id="CHEBI:18420"/>
    </cofactor>
</comment>
<dbReference type="InterPro" id="IPR033749">
    <property type="entry name" value="Polyprenyl_synt_CS"/>
</dbReference>
<dbReference type="Pfam" id="PF17035">
    <property type="entry name" value="BET"/>
    <property type="match status" value="1"/>
</dbReference>
<evidence type="ECO:0000256" key="4">
    <source>
        <dbReference type="ARBA" id="ARBA00022723"/>
    </source>
</evidence>
<dbReference type="GO" id="GO:0008299">
    <property type="term" value="P:isoprenoid biosynthetic process"/>
    <property type="evidence" value="ECO:0007669"/>
    <property type="project" value="UniProtKB-KW"/>
</dbReference>
<accession>A0A5D2NGN4</accession>
<keyword evidence="9" id="KW-1185">Reference proteome</keyword>
<gene>
    <name evidence="8" type="ORF">ES332_A11G326900v1</name>
</gene>
<dbReference type="Gene3D" id="1.10.600.10">
    <property type="entry name" value="Farnesyl Diphosphate Synthase"/>
    <property type="match status" value="1"/>
</dbReference>
<dbReference type="GO" id="GO:0004659">
    <property type="term" value="F:prenyltransferase activity"/>
    <property type="evidence" value="ECO:0007669"/>
    <property type="project" value="InterPro"/>
</dbReference>
<evidence type="ECO:0000256" key="5">
    <source>
        <dbReference type="ARBA" id="ARBA00022842"/>
    </source>
</evidence>
<dbReference type="InterPro" id="IPR008949">
    <property type="entry name" value="Isoprenoid_synthase_dom_sf"/>
</dbReference>
<dbReference type="InterPro" id="IPR038336">
    <property type="entry name" value="NET_sf"/>
</dbReference>
<keyword evidence="6" id="KW-0414">Isoprene biosynthesis</keyword>
<dbReference type="SUPFAM" id="SSF48576">
    <property type="entry name" value="Terpenoid synthases"/>
    <property type="match status" value="1"/>
</dbReference>
<keyword evidence="4" id="KW-0479">Metal-binding</keyword>
<name>A0A5D2NGN4_GOSTO</name>
<dbReference type="InterPro" id="IPR000092">
    <property type="entry name" value="Polyprenyl_synt"/>
</dbReference>
<comment type="similarity">
    <text evidence="2">Belongs to the FPP/GGPP synthase family.</text>
</comment>
<dbReference type="PROSITE" id="PS51525">
    <property type="entry name" value="NET"/>
    <property type="match status" value="1"/>
</dbReference>
<evidence type="ECO:0000313" key="9">
    <source>
        <dbReference type="Proteomes" id="UP000322667"/>
    </source>
</evidence>
<dbReference type="GO" id="GO:0009507">
    <property type="term" value="C:chloroplast"/>
    <property type="evidence" value="ECO:0007669"/>
    <property type="project" value="TreeGrafter"/>
</dbReference>
<reference evidence="8 9" key="1">
    <citation type="submission" date="2019-07" db="EMBL/GenBank/DDBJ databases">
        <title>WGS assembly of Gossypium tomentosum.</title>
        <authorList>
            <person name="Chen Z.J."/>
            <person name="Sreedasyam A."/>
            <person name="Ando A."/>
            <person name="Song Q."/>
            <person name="De L."/>
            <person name="Hulse-Kemp A."/>
            <person name="Ding M."/>
            <person name="Ye W."/>
            <person name="Kirkbride R."/>
            <person name="Jenkins J."/>
            <person name="Plott C."/>
            <person name="Lovell J."/>
            <person name="Lin Y.-M."/>
            <person name="Vaughn R."/>
            <person name="Liu B."/>
            <person name="Li W."/>
            <person name="Simpson S."/>
            <person name="Scheffler B."/>
            <person name="Saski C."/>
            <person name="Grover C."/>
            <person name="Hu G."/>
            <person name="Conover J."/>
            <person name="Carlson J."/>
            <person name="Shu S."/>
            <person name="Boston L."/>
            <person name="Williams M."/>
            <person name="Peterson D."/>
            <person name="Mcgee K."/>
            <person name="Jones D."/>
            <person name="Wendel J."/>
            <person name="Stelly D."/>
            <person name="Grimwood J."/>
            <person name="Schmutz J."/>
        </authorList>
    </citation>
    <scope>NUCLEOTIDE SEQUENCE [LARGE SCALE GENOMIC DNA]</scope>
    <source>
        <strain evidence="8">7179.01</strain>
    </source>
</reference>
<dbReference type="Gene3D" id="1.20.1270.220">
    <property type="match status" value="1"/>
</dbReference>
<protein>
    <recommendedName>
        <fullName evidence="7">NET domain-containing protein</fullName>
    </recommendedName>
</protein>
<feature type="domain" description="NET" evidence="7">
    <location>
        <begin position="1"/>
        <end position="83"/>
    </location>
</feature>
<evidence type="ECO:0000313" key="8">
    <source>
        <dbReference type="EMBL" id="TYI03281.1"/>
    </source>
</evidence>
<dbReference type="Pfam" id="PF00348">
    <property type="entry name" value="polyprenyl_synt"/>
    <property type="match status" value="1"/>
</dbReference>
<evidence type="ECO:0000256" key="3">
    <source>
        <dbReference type="ARBA" id="ARBA00022679"/>
    </source>
</evidence>
<evidence type="ECO:0000256" key="1">
    <source>
        <dbReference type="ARBA" id="ARBA00001946"/>
    </source>
</evidence>
<keyword evidence="5" id="KW-0460">Magnesium</keyword>
<dbReference type="InterPro" id="IPR027353">
    <property type="entry name" value="NET_dom"/>
</dbReference>
<dbReference type="Proteomes" id="UP000322667">
    <property type="component" value="Chromosome A11"/>
</dbReference>
<dbReference type="PANTHER" id="PTHR12001">
    <property type="entry name" value="GERANYLGERANYL PYROPHOSPHATE SYNTHASE"/>
    <property type="match status" value="1"/>
</dbReference>
<keyword evidence="3" id="KW-0808">Transferase</keyword>
<dbReference type="GO" id="GO:0010236">
    <property type="term" value="P:plastoquinone biosynthetic process"/>
    <property type="evidence" value="ECO:0007669"/>
    <property type="project" value="TreeGrafter"/>
</dbReference>
<dbReference type="EMBL" id="CM017620">
    <property type="protein sequence ID" value="TYI03281.1"/>
    <property type="molecule type" value="Genomic_DNA"/>
</dbReference>
<dbReference type="AlphaFoldDB" id="A0A5D2NGN4"/>
<evidence type="ECO:0000256" key="6">
    <source>
        <dbReference type="ARBA" id="ARBA00023229"/>
    </source>
</evidence>
<evidence type="ECO:0000259" key="7">
    <source>
        <dbReference type="PROSITE" id="PS51525"/>
    </source>
</evidence>
<organism evidence="8 9">
    <name type="scientific">Gossypium tomentosum</name>
    <name type="common">Hawaiian cotton</name>
    <name type="synonym">Gossypium sandvicense</name>
    <dbReference type="NCBI Taxonomy" id="34277"/>
    <lineage>
        <taxon>Eukaryota</taxon>
        <taxon>Viridiplantae</taxon>
        <taxon>Streptophyta</taxon>
        <taxon>Embryophyta</taxon>
        <taxon>Tracheophyta</taxon>
        <taxon>Spermatophyta</taxon>
        <taxon>Magnoliopsida</taxon>
        <taxon>eudicotyledons</taxon>
        <taxon>Gunneridae</taxon>
        <taxon>Pentapetalae</taxon>
        <taxon>rosids</taxon>
        <taxon>malvids</taxon>
        <taxon>Malvales</taxon>
        <taxon>Malvaceae</taxon>
        <taxon>Malvoideae</taxon>
        <taxon>Gossypium</taxon>
    </lineage>
</organism>
<dbReference type="GO" id="GO:0046872">
    <property type="term" value="F:metal ion binding"/>
    <property type="evidence" value="ECO:0007669"/>
    <property type="project" value="UniProtKB-KW"/>
</dbReference>
<evidence type="ECO:0000256" key="2">
    <source>
        <dbReference type="ARBA" id="ARBA00006706"/>
    </source>
</evidence>
<proteinExistence type="inferred from homology"/>
<dbReference type="PROSITE" id="PS00444">
    <property type="entry name" value="POLYPRENYL_SYNTHASE_2"/>
    <property type="match status" value="1"/>
</dbReference>